<sequence length="93" mass="10250">MGGPIANAPAAVGPSYNNVPNNTKYHWIKDEGLRKNVFYCIGLPWDTFFNGYKDAKSPGSEYMTIDTWQTFFDHPTGNTLGLMNSATLFPGLG</sequence>
<protein>
    <submittedName>
        <fullName evidence="1">Major facilitator superfamily (MFS) profile domain-containing protein</fullName>
    </submittedName>
</protein>
<organism evidence="1 2">
    <name type="scientific">Seiridium unicorne</name>
    <dbReference type="NCBI Taxonomy" id="138068"/>
    <lineage>
        <taxon>Eukaryota</taxon>
        <taxon>Fungi</taxon>
        <taxon>Dikarya</taxon>
        <taxon>Ascomycota</taxon>
        <taxon>Pezizomycotina</taxon>
        <taxon>Sordariomycetes</taxon>
        <taxon>Xylariomycetidae</taxon>
        <taxon>Amphisphaeriales</taxon>
        <taxon>Sporocadaceae</taxon>
        <taxon>Seiridium</taxon>
    </lineage>
</organism>
<comment type="caution">
    <text evidence="1">The sequence shown here is derived from an EMBL/GenBank/DDBJ whole genome shotgun (WGS) entry which is preliminary data.</text>
</comment>
<evidence type="ECO:0000313" key="1">
    <source>
        <dbReference type="EMBL" id="KAK9423328.1"/>
    </source>
</evidence>
<evidence type="ECO:0000313" key="2">
    <source>
        <dbReference type="Proteomes" id="UP001408356"/>
    </source>
</evidence>
<reference evidence="1 2" key="1">
    <citation type="journal article" date="2024" name="J. Plant Pathol.">
        <title>Sequence and assembly of the genome of Seiridium unicorne, isolate CBS 538.82, causal agent of cypress canker disease.</title>
        <authorList>
            <person name="Scali E."/>
            <person name="Rocca G.D."/>
            <person name="Danti R."/>
            <person name="Garbelotto M."/>
            <person name="Barberini S."/>
            <person name="Baroncelli R."/>
            <person name="Emiliani G."/>
        </authorList>
    </citation>
    <scope>NUCLEOTIDE SEQUENCE [LARGE SCALE GENOMIC DNA]</scope>
    <source>
        <strain evidence="1 2">BM-138-508</strain>
    </source>
</reference>
<keyword evidence="2" id="KW-1185">Reference proteome</keyword>
<gene>
    <name evidence="1" type="ORF">SUNI508_04222</name>
</gene>
<name>A0ABR2V9P8_9PEZI</name>
<accession>A0ABR2V9P8</accession>
<dbReference type="EMBL" id="JARVKF010000079">
    <property type="protein sequence ID" value="KAK9423328.1"/>
    <property type="molecule type" value="Genomic_DNA"/>
</dbReference>
<proteinExistence type="predicted"/>
<dbReference type="Proteomes" id="UP001408356">
    <property type="component" value="Unassembled WGS sequence"/>
</dbReference>